<name>A0ABQ0A3V2_9GAMM</name>
<dbReference type="Gene3D" id="3.30.2310.10">
    <property type="entry name" value="YaeB-like"/>
    <property type="match status" value="1"/>
</dbReference>
<evidence type="ECO:0000313" key="5">
    <source>
        <dbReference type="Proteomes" id="UP001465153"/>
    </source>
</evidence>
<dbReference type="InterPro" id="IPR036414">
    <property type="entry name" value="YaeB_N_sf"/>
</dbReference>
<dbReference type="Gene3D" id="2.40.30.70">
    <property type="entry name" value="YaeB-like"/>
    <property type="match status" value="1"/>
</dbReference>
<dbReference type="InterPro" id="IPR041369">
    <property type="entry name" value="TrmO_C"/>
</dbReference>
<evidence type="ECO:0000259" key="3">
    <source>
        <dbReference type="PROSITE" id="PS51668"/>
    </source>
</evidence>
<dbReference type="CDD" id="cd09281">
    <property type="entry name" value="UPF0066"/>
    <property type="match status" value="1"/>
</dbReference>
<proteinExistence type="inferred from homology"/>
<feature type="domain" description="TsaA-like" evidence="3">
    <location>
        <begin position="21"/>
        <end position="162"/>
    </location>
</feature>
<dbReference type="InterPro" id="IPR023368">
    <property type="entry name" value="UPF0066_cons_site"/>
</dbReference>
<dbReference type="InterPro" id="IPR023370">
    <property type="entry name" value="TrmO-like_N"/>
</dbReference>
<comment type="caution">
    <text evidence="4">The sequence shown here is derived from an EMBL/GenBank/DDBJ whole genome shotgun (WGS) entry which is preliminary data.</text>
</comment>
<dbReference type="Proteomes" id="UP001465153">
    <property type="component" value="Unassembled WGS sequence"/>
</dbReference>
<dbReference type="PROSITE" id="PS51668">
    <property type="entry name" value="TSAA_2"/>
    <property type="match status" value="1"/>
</dbReference>
<dbReference type="RefSeq" id="WP_353301291.1">
    <property type="nucleotide sequence ID" value="NZ_BAABWN010000001.1"/>
</dbReference>
<organism evidence="4 5">
    <name type="scientific">Sessilibacter corallicola</name>
    <dbReference type="NCBI Taxonomy" id="2904075"/>
    <lineage>
        <taxon>Bacteria</taxon>
        <taxon>Pseudomonadati</taxon>
        <taxon>Pseudomonadota</taxon>
        <taxon>Gammaproteobacteria</taxon>
        <taxon>Cellvibrionales</taxon>
        <taxon>Cellvibrionaceae</taxon>
        <taxon>Sessilibacter</taxon>
    </lineage>
</organism>
<dbReference type="PROSITE" id="PS01318">
    <property type="entry name" value="TSAA_1"/>
    <property type="match status" value="1"/>
</dbReference>
<dbReference type="SUPFAM" id="SSF118196">
    <property type="entry name" value="YaeB-like"/>
    <property type="match status" value="1"/>
</dbReference>
<keyword evidence="5" id="KW-1185">Reference proteome</keyword>
<reference evidence="4 5" key="1">
    <citation type="submission" date="2024-04" db="EMBL/GenBank/DDBJ databases">
        <title>Draft genome sequence of Sessilibacter corallicola NBRC 116591.</title>
        <authorList>
            <person name="Miyakawa T."/>
            <person name="Kusuya Y."/>
            <person name="Miura T."/>
        </authorList>
    </citation>
    <scope>NUCLEOTIDE SEQUENCE [LARGE SCALE GENOMIC DNA]</scope>
    <source>
        <strain evidence="4 5">KU-00831-HH</strain>
    </source>
</reference>
<sequence>MNDKKDITQDDLNVRKESFQLEVIGEIKSSFKEKFGVPRQSGLTPSARGEIIFFPPFNNKAAFEGLENYSHIWIQFIFHKNLSVSWRPKVRPPRLGGNEKVGVFATRSPVRPNPIGLSVVELKEVVVSGNTASIVVAGADLVDGTPILDIKPYIPYADSLPDAKAGFADGEPKKIAVEFSDLALTTLEKITHTYEQLKPLIVEMLQQDPRPQYQTPDSDRIYGVNIENCNVCWRYLPLGDVDGDQGWKIEVVSVEEIA</sequence>
<dbReference type="PANTHER" id="PTHR12818">
    <property type="entry name" value="TRNA (ADENINE(37)-N6)-METHYLTRANSFERASE"/>
    <property type="match status" value="1"/>
</dbReference>
<evidence type="ECO:0000313" key="4">
    <source>
        <dbReference type="EMBL" id="GAA6166325.1"/>
    </source>
</evidence>
<dbReference type="NCBIfam" id="TIGR00104">
    <property type="entry name" value="tRNA_TsaA"/>
    <property type="match status" value="1"/>
</dbReference>
<dbReference type="EMBL" id="BAABWN010000001">
    <property type="protein sequence ID" value="GAA6166325.1"/>
    <property type="molecule type" value="Genomic_DNA"/>
</dbReference>
<evidence type="ECO:0000256" key="2">
    <source>
        <dbReference type="ARBA" id="ARBA00033753"/>
    </source>
</evidence>
<accession>A0ABQ0A3V2</accession>
<dbReference type="Pfam" id="PF01980">
    <property type="entry name" value="TrmO_N"/>
    <property type="match status" value="1"/>
</dbReference>
<protein>
    <submittedName>
        <fullName evidence="4">tRNA (N6-threonylcarbamoyladenosine(37)-N6)-methyltransferase TrmO</fullName>
    </submittedName>
</protein>
<keyword evidence="1" id="KW-0949">S-adenosyl-L-methionine</keyword>
<gene>
    <name evidence="4" type="primary">tsaA</name>
    <name evidence="4" type="ORF">NBRC116591_01350</name>
</gene>
<evidence type="ECO:0000256" key="1">
    <source>
        <dbReference type="ARBA" id="ARBA00022691"/>
    </source>
</evidence>
<dbReference type="Pfam" id="PF18389">
    <property type="entry name" value="TrmO_C"/>
    <property type="match status" value="1"/>
</dbReference>
<dbReference type="InterPro" id="IPR036413">
    <property type="entry name" value="YaeB-like_sf"/>
</dbReference>
<comment type="similarity">
    <text evidence="2">Belongs to the tRNA methyltransferase O family.</text>
</comment>
<dbReference type="InterPro" id="IPR040372">
    <property type="entry name" value="YaeB-like"/>
</dbReference>
<dbReference type="PANTHER" id="PTHR12818:SF0">
    <property type="entry name" value="TRNA (ADENINE(37)-N6)-METHYLTRANSFERASE"/>
    <property type="match status" value="1"/>
</dbReference>